<gene>
    <name evidence="3" type="ORF">Plil01_000361700</name>
</gene>
<dbReference type="InterPro" id="IPR016024">
    <property type="entry name" value="ARM-type_fold"/>
</dbReference>
<sequence>MPGPTLMSPSNIGDEALKTAIEGVGAIPKRKKSVIGRIKSKLSTKLGRRKSITVASPTPQNLVKADPESTGSAEDQQQDEMEEGTSGRDDKVCPSPELQQNENGETEVEGLSDSDQMDSVLQFNASLPTIESIVKAVDGAHFDNVKHSIADYQLRKMLTPEQCIDDHEVNGDSGEEDTLAEGEIIASQNENEVEKAPTTNSEDIADVTEEPNLQQSEDDEGDEDTLEVFDNDEGNQQLGVSPREPEDDEEEDGDCDENENCPFDPSPPPMQNIDLVIIGVTPVSLRSRATTEVFEQSNFQEEEEPLETEATEVSTPRVIEPLSSPLKRVRPGPAVGITSSMSPRGPYLHADTLPHPPLQDIREEEDYPTTGDCEQTSASPRRINLGRRHMLVASEAPILSSASAEVCPQDDGVEVSSDGNTTEGEIPSVIKDDNEEDPDTLDTGALITRAFGERIVTLLAADPWGDRQDGFDAIKLAVKKADVSTIDPVTRQRLLCASLAAVQCGVEDRVAPVMFCALECFRAVLKEFARVLPDECAFAHTESKSAVVLNTQLSSLIGALVRKLGDSNKRTQRESTQALIRIARVRSLRALPHLLLHLSGREVSPRRQLETLRRLMQELGLVNSIEPVPQQQQLTVETVLAFVVPGLKIAEEKTRKAAAELLADLQTRACNSTTWHAQLARAGAIKPEMLRVITRRVEEVIAAREQQQLATSSAGARVGSAPTNQAEEQVDDEAAFPPAELVDVPQEDAQSSIALLEASLQTAQNVVGPVCWRKLSSKTWNDRKEALLDVEKAMTEAKSDLRDTRPAFGGAVQSTFVAYCALLHRALGDSIAPVVNTALDTFATLVKVYGPRIEWREADIREVTLLTLLRLLAVMQKPNTRTTRAACRGVLKLARLPNARHPLRYVLSCLFGGDGNNSCDPQVQMHLLRLLVPEFGFQADGLGASRVLETVSKGLTHSSARVRRSAADVALSAQRLLGRDFVLARLQGVKPVTLKELEKSFVDGVGGSGGGERPQTVHATAAEASAPAAIGCSDLPPVTFGGLGEFSSRRLLSSAPVGIGRLQCTPLYEEITNSASPQSRPSVLSNEEENLMDSILGADDF</sequence>
<dbReference type="InterPro" id="IPR011989">
    <property type="entry name" value="ARM-like"/>
</dbReference>
<feature type="region of interest" description="Disordered" evidence="1">
    <location>
        <begin position="711"/>
        <end position="732"/>
    </location>
</feature>
<dbReference type="InterPro" id="IPR034085">
    <property type="entry name" value="TOG"/>
</dbReference>
<dbReference type="OrthoDB" id="74848at2759"/>
<accession>A0A9W6WQT0</accession>
<feature type="region of interest" description="Disordered" evidence="1">
    <location>
        <begin position="186"/>
        <end position="272"/>
    </location>
</feature>
<evidence type="ECO:0000256" key="1">
    <source>
        <dbReference type="SAM" id="MobiDB-lite"/>
    </source>
</evidence>
<dbReference type="InterPro" id="IPR052607">
    <property type="entry name" value="CEP104-like"/>
</dbReference>
<comment type="caution">
    <text evidence="3">The sequence shown here is derived from an EMBL/GenBank/DDBJ whole genome shotgun (WGS) entry which is preliminary data.</text>
</comment>
<dbReference type="GO" id="GO:0005929">
    <property type="term" value="C:cilium"/>
    <property type="evidence" value="ECO:0007669"/>
    <property type="project" value="TreeGrafter"/>
</dbReference>
<dbReference type="PANTHER" id="PTHR13371:SF0">
    <property type="entry name" value="CENTROSOMAL PROTEIN OF 104 KDA"/>
    <property type="match status" value="1"/>
</dbReference>
<dbReference type="Gene3D" id="1.25.10.10">
    <property type="entry name" value="Leucine-rich Repeat Variant"/>
    <property type="match status" value="2"/>
</dbReference>
<dbReference type="SMART" id="SM01349">
    <property type="entry name" value="TOG"/>
    <property type="match status" value="1"/>
</dbReference>
<name>A0A9W6WQT0_9STRA</name>
<evidence type="ECO:0000313" key="4">
    <source>
        <dbReference type="Proteomes" id="UP001165083"/>
    </source>
</evidence>
<feature type="compositionally biased region" description="Acidic residues" evidence="1">
    <location>
        <begin position="104"/>
        <end position="116"/>
    </location>
</feature>
<protein>
    <submittedName>
        <fullName evidence="3">Unnamed protein product</fullName>
    </submittedName>
</protein>
<feature type="region of interest" description="Disordered" evidence="1">
    <location>
        <begin position="43"/>
        <end position="116"/>
    </location>
</feature>
<evidence type="ECO:0000313" key="3">
    <source>
        <dbReference type="EMBL" id="GMF13105.1"/>
    </source>
</evidence>
<feature type="region of interest" description="Disordered" evidence="1">
    <location>
        <begin position="338"/>
        <end position="378"/>
    </location>
</feature>
<keyword evidence="4" id="KW-1185">Reference proteome</keyword>
<dbReference type="Pfam" id="PF21040">
    <property type="entry name" value="CEP104-like_TOG"/>
    <property type="match status" value="2"/>
</dbReference>
<feature type="compositionally biased region" description="Acidic residues" evidence="1">
    <location>
        <begin position="216"/>
        <end position="233"/>
    </location>
</feature>
<dbReference type="AlphaFoldDB" id="A0A9W6WQT0"/>
<feature type="region of interest" description="Disordered" evidence="1">
    <location>
        <begin position="410"/>
        <end position="441"/>
    </location>
</feature>
<feature type="region of interest" description="Disordered" evidence="1">
    <location>
        <begin position="294"/>
        <end position="315"/>
    </location>
</feature>
<dbReference type="PANTHER" id="PTHR13371">
    <property type="entry name" value="GLYCINE-, GLUTAMATE-, THIENYLCYCLOHEXYLPIPERIDINE-BINDING PROTEIN"/>
    <property type="match status" value="1"/>
</dbReference>
<evidence type="ECO:0000259" key="2">
    <source>
        <dbReference type="SMART" id="SM01349"/>
    </source>
</evidence>
<reference evidence="3" key="1">
    <citation type="submission" date="2023-04" db="EMBL/GenBank/DDBJ databases">
        <title>Phytophthora lilii NBRC 32176.</title>
        <authorList>
            <person name="Ichikawa N."/>
            <person name="Sato H."/>
            <person name="Tonouchi N."/>
        </authorList>
    </citation>
    <scope>NUCLEOTIDE SEQUENCE</scope>
    <source>
        <strain evidence="3">NBRC 32176</strain>
    </source>
</reference>
<dbReference type="SUPFAM" id="SSF48371">
    <property type="entry name" value="ARM repeat"/>
    <property type="match status" value="1"/>
</dbReference>
<dbReference type="EMBL" id="BSXW01000143">
    <property type="protein sequence ID" value="GMF13105.1"/>
    <property type="molecule type" value="Genomic_DNA"/>
</dbReference>
<proteinExistence type="predicted"/>
<feature type="compositionally biased region" description="Acidic residues" evidence="1">
    <location>
        <begin position="300"/>
        <end position="310"/>
    </location>
</feature>
<feature type="domain" description="TOG" evidence="2">
    <location>
        <begin position="754"/>
        <end position="1015"/>
    </location>
</feature>
<dbReference type="Proteomes" id="UP001165083">
    <property type="component" value="Unassembled WGS sequence"/>
</dbReference>
<organism evidence="3 4">
    <name type="scientific">Phytophthora lilii</name>
    <dbReference type="NCBI Taxonomy" id="2077276"/>
    <lineage>
        <taxon>Eukaryota</taxon>
        <taxon>Sar</taxon>
        <taxon>Stramenopiles</taxon>
        <taxon>Oomycota</taxon>
        <taxon>Peronosporomycetes</taxon>
        <taxon>Peronosporales</taxon>
        <taxon>Peronosporaceae</taxon>
        <taxon>Phytophthora</taxon>
    </lineage>
</organism>
<feature type="compositionally biased region" description="Acidic residues" evidence="1">
    <location>
        <begin position="245"/>
        <end position="259"/>
    </location>
</feature>